<reference evidence="1 2" key="1">
    <citation type="submission" date="2021-04" db="EMBL/GenBank/DDBJ databases">
        <authorList>
            <person name="Pira H."/>
            <person name="Risdian C."/>
            <person name="Wink J."/>
        </authorList>
    </citation>
    <scope>NUCLEOTIDE SEQUENCE [LARGE SCALE GENOMIC DNA]</scope>
    <source>
        <strain evidence="1 2">WH53</strain>
    </source>
</reference>
<comment type="caution">
    <text evidence="1">The sequence shown here is derived from an EMBL/GenBank/DDBJ whole genome shotgun (WGS) entry which is preliminary data.</text>
</comment>
<proteinExistence type="predicted"/>
<sequence>MKVVGTLVLTVCVPVLGWVVFEDYWYRQFIPKEIGLSYRLSIGSDSGIREGCGVAVFKLSDDTYQQISNEGIRFFENIQQARG</sequence>
<evidence type="ECO:0000313" key="1">
    <source>
        <dbReference type="EMBL" id="MBU2713293.1"/>
    </source>
</evidence>
<gene>
    <name evidence="1" type="ORF">KCG35_19680</name>
</gene>
<accession>A0ABS5ZHE2</accession>
<feature type="non-terminal residue" evidence="1">
    <location>
        <position position="83"/>
    </location>
</feature>
<organism evidence="1 2">
    <name type="scientific">Zooshikella harenae</name>
    <dbReference type="NCBI Taxonomy" id="2827238"/>
    <lineage>
        <taxon>Bacteria</taxon>
        <taxon>Pseudomonadati</taxon>
        <taxon>Pseudomonadota</taxon>
        <taxon>Gammaproteobacteria</taxon>
        <taxon>Oceanospirillales</taxon>
        <taxon>Zooshikellaceae</taxon>
        <taxon>Zooshikella</taxon>
    </lineage>
</organism>
<dbReference type="RefSeq" id="WP_215821580.1">
    <property type="nucleotide sequence ID" value="NZ_JAGSOY010000070.1"/>
</dbReference>
<evidence type="ECO:0000313" key="2">
    <source>
        <dbReference type="Proteomes" id="UP000690515"/>
    </source>
</evidence>
<name>A0ABS5ZHE2_9GAMM</name>
<keyword evidence="2" id="KW-1185">Reference proteome</keyword>
<dbReference type="Proteomes" id="UP000690515">
    <property type="component" value="Unassembled WGS sequence"/>
</dbReference>
<dbReference type="EMBL" id="JAGSOY010000070">
    <property type="protein sequence ID" value="MBU2713293.1"/>
    <property type="molecule type" value="Genomic_DNA"/>
</dbReference>
<protein>
    <submittedName>
        <fullName evidence="1">Uncharacterized protein</fullName>
    </submittedName>
</protein>